<evidence type="ECO:0000256" key="4">
    <source>
        <dbReference type="ARBA" id="ARBA00023163"/>
    </source>
</evidence>
<dbReference type="InterPro" id="IPR009061">
    <property type="entry name" value="DNA-bd_dom_put_sf"/>
</dbReference>
<dbReference type="AlphaFoldDB" id="A0A9D1YQA5"/>
<evidence type="ECO:0000313" key="9">
    <source>
        <dbReference type="Proteomes" id="UP000824007"/>
    </source>
</evidence>
<feature type="domain" description="HTH merR-type" evidence="7">
    <location>
        <begin position="4"/>
        <end position="72"/>
    </location>
</feature>
<gene>
    <name evidence="8" type="ORF">H9831_06310</name>
</gene>
<feature type="compositionally biased region" description="Basic and acidic residues" evidence="6">
    <location>
        <begin position="195"/>
        <end position="206"/>
    </location>
</feature>
<dbReference type="EMBL" id="DXDD01000081">
    <property type="protein sequence ID" value="HIY60276.1"/>
    <property type="molecule type" value="Genomic_DNA"/>
</dbReference>
<dbReference type="PANTHER" id="PTHR30204">
    <property type="entry name" value="REDOX-CYCLING DRUG-SENSING TRANSCRIPTIONAL ACTIVATOR SOXR"/>
    <property type="match status" value="1"/>
</dbReference>
<dbReference type="CDD" id="cd00592">
    <property type="entry name" value="HTH_MerR-like"/>
    <property type="match status" value="1"/>
</dbReference>
<dbReference type="SUPFAM" id="SSF46955">
    <property type="entry name" value="Putative DNA-binding domain"/>
    <property type="match status" value="1"/>
</dbReference>
<keyword evidence="4" id="KW-0804">Transcription</keyword>
<keyword evidence="3" id="KW-0238">DNA-binding</keyword>
<evidence type="ECO:0000256" key="6">
    <source>
        <dbReference type="SAM" id="MobiDB-lite"/>
    </source>
</evidence>
<name>A0A9D1YQA5_9FIRM</name>
<dbReference type="Gene3D" id="1.10.1660.10">
    <property type="match status" value="1"/>
</dbReference>
<evidence type="ECO:0000256" key="2">
    <source>
        <dbReference type="ARBA" id="ARBA00023015"/>
    </source>
</evidence>
<comment type="caution">
    <text evidence="8">The sequence shown here is derived from an EMBL/GenBank/DDBJ whole genome shotgun (WGS) entry which is preliminary data.</text>
</comment>
<evidence type="ECO:0000259" key="7">
    <source>
        <dbReference type="PROSITE" id="PS50937"/>
    </source>
</evidence>
<evidence type="ECO:0000256" key="1">
    <source>
        <dbReference type="ARBA" id="ARBA00022491"/>
    </source>
</evidence>
<dbReference type="GO" id="GO:0003700">
    <property type="term" value="F:DNA-binding transcription factor activity"/>
    <property type="evidence" value="ECO:0007669"/>
    <property type="project" value="InterPro"/>
</dbReference>
<keyword evidence="2" id="KW-0805">Transcription regulation</keyword>
<keyword evidence="1" id="KW-0678">Repressor</keyword>
<dbReference type="InterPro" id="IPR011256">
    <property type="entry name" value="Reg_factor_effector_dom_sf"/>
</dbReference>
<dbReference type="Proteomes" id="UP000824007">
    <property type="component" value="Unassembled WGS sequence"/>
</dbReference>
<organism evidence="8 9">
    <name type="scientific">Candidatus Eisenbergiella pullistercoris</name>
    <dbReference type="NCBI Taxonomy" id="2838555"/>
    <lineage>
        <taxon>Bacteria</taxon>
        <taxon>Bacillati</taxon>
        <taxon>Bacillota</taxon>
        <taxon>Clostridia</taxon>
        <taxon>Lachnospirales</taxon>
        <taxon>Lachnospiraceae</taxon>
        <taxon>Eisenbergiella</taxon>
    </lineage>
</organism>
<dbReference type="InterPro" id="IPR000551">
    <property type="entry name" value="MerR-type_HTH_dom"/>
</dbReference>
<accession>A0A9D1YQA5</accession>
<proteinExistence type="predicted"/>
<dbReference type="InterPro" id="IPR047057">
    <property type="entry name" value="MerR_fam"/>
</dbReference>
<dbReference type="GO" id="GO:0003677">
    <property type="term" value="F:DNA binding"/>
    <property type="evidence" value="ECO:0007669"/>
    <property type="project" value="UniProtKB-KW"/>
</dbReference>
<reference evidence="8" key="1">
    <citation type="journal article" date="2021" name="PeerJ">
        <title>Extensive microbial diversity within the chicken gut microbiome revealed by metagenomics and culture.</title>
        <authorList>
            <person name="Gilroy R."/>
            <person name="Ravi A."/>
            <person name="Getino M."/>
            <person name="Pursley I."/>
            <person name="Horton D.L."/>
            <person name="Alikhan N.F."/>
            <person name="Baker D."/>
            <person name="Gharbi K."/>
            <person name="Hall N."/>
            <person name="Watson M."/>
            <person name="Adriaenssens E.M."/>
            <person name="Foster-Nyarko E."/>
            <person name="Jarju S."/>
            <person name="Secka A."/>
            <person name="Antonio M."/>
            <person name="Oren A."/>
            <person name="Chaudhuri R.R."/>
            <person name="La Ragione R."/>
            <person name="Hildebrand F."/>
            <person name="Pallen M.J."/>
        </authorList>
    </citation>
    <scope>NUCLEOTIDE SEQUENCE</scope>
    <source>
        <strain evidence="8">ChiSxjej3B15-24422</strain>
    </source>
</reference>
<evidence type="ECO:0000256" key="3">
    <source>
        <dbReference type="ARBA" id="ARBA00023125"/>
    </source>
</evidence>
<sequence>MKEYYTISEISRLYGIGVDSLRYYERIGALSPRRGENNYRLYSLKDIYRLNIIRDLLTLGFSVKQIGEYLGRQNVESTLSMLEEEKEKIRQQRERLKQMERAIGERMEHLEKFRTVEAGRFACVSCPERCCLQLNAEIRRDEEMDYAVKRLQKRHEDKIRSLGEREIGASVSVQDVENGIDNLFHSVFIILEERPGKKENPGKETGRQLSGGKTSGGKPDDGRNDDERSDGLLILPAGEYLTVYYRGGYQQSPERIRELLAEAGRRRLAVEGDVLEWYPVDNRYTVDAGEFVTRLQVKVRPER</sequence>
<evidence type="ECO:0000313" key="8">
    <source>
        <dbReference type="EMBL" id="HIY60276.1"/>
    </source>
</evidence>
<keyword evidence="5" id="KW-0175">Coiled coil</keyword>
<dbReference type="SMART" id="SM00422">
    <property type="entry name" value="HTH_MERR"/>
    <property type="match status" value="1"/>
</dbReference>
<reference evidence="8" key="2">
    <citation type="submission" date="2021-04" db="EMBL/GenBank/DDBJ databases">
        <authorList>
            <person name="Gilroy R."/>
        </authorList>
    </citation>
    <scope>NUCLEOTIDE SEQUENCE</scope>
    <source>
        <strain evidence="8">ChiSxjej3B15-24422</strain>
    </source>
</reference>
<feature type="region of interest" description="Disordered" evidence="6">
    <location>
        <begin position="195"/>
        <end position="229"/>
    </location>
</feature>
<dbReference type="PANTHER" id="PTHR30204:SF69">
    <property type="entry name" value="MERR-FAMILY TRANSCRIPTIONAL REGULATOR"/>
    <property type="match status" value="1"/>
</dbReference>
<dbReference type="Pfam" id="PF13411">
    <property type="entry name" value="MerR_1"/>
    <property type="match status" value="1"/>
</dbReference>
<dbReference type="PROSITE" id="PS50937">
    <property type="entry name" value="HTH_MERR_2"/>
    <property type="match status" value="1"/>
</dbReference>
<feature type="coiled-coil region" evidence="5">
    <location>
        <begin position="72"/>
        <end position="102"/>
    </location>
</feature>
<protein>
    <submittedName>
        <fullName evidence="8">MerR family transcriptional regulator</fullName>
    </submittedName>
</protein>
<dbReference type="Gene3D" id="3.20.80.10">
    <property type="entry name" value="Regulatory factor, effector binding domain"/>
    <property type="match status" value="1"/>
</dbReference>
<dbReference type="PRINTS" id="PR00040">
    <property type="entry name" value="HTHMERR"/>
</dbReference>
<evidence type="ECO:0000256" key="5">
    <source>
        <dbReference type="SAM" id="Coils"/>
    </source>
</evidence>
<dbReference type="SUPFAM" id="SSF55136">
    <property type="entry name" value="Probable bacterial effector-binding domain"/>
    <property type="match status" value="1"/>
</dbReference>
<feature type="compositionally biased region" description="Basic and acidic residues" evidence="6">
    <location>
        <begin position="218"/>
        <end position="229"/>
    </location>
</feature>